<feature type="transmembrane region" description="Helical" evidence="7">
    <location>
        <begin position="228"/>
        <end position="250"/>
    </location>
</feature>
<dbReference type="CDD" id="cd06261">
    <property type="entry name" value="TM_PBP2"/>
    <property type="match status" value="1"/>
</dbReference>
<dbReference type="Pfam" id="PF12911">
    <property type="entry name" value="OppC_N"/>
    <property type="match status" value="1"/>
</dbReference>
<feature type="transmembrane region" description="Helical" evidence="7">
    <location>
        <begin position="149"/>
        <end position="168"/>
    </location>
</feature>
<keyword evidence="6 7" id="KW-0472">Membrane</keyword>
<keyword evidence="11" id="KW-1185">Reference proteome</keyword>
<feature type="transmembrane region" description="Helical" evidence="7">
    <location>
        <begin position="111"/>
        <end position="137"/>
    </location>
</feature>
<keyword evidence="5 7" id="KW-1133">Transmembrane helix</keyword>
<dbReference type="Proteomes" id="UP000319263">
    <property type="component" value="Chromosome"/>
</dbReference>
<feature type="transmembrane region" description="Helical" evidence="7">
    <location>
        <begin position="288"/>
        <end position="309"/>
    </location>
</feature>
<proteinExistence type="inferred from homology"/>
<evidence type="ECO:0000256" key="5">
    <source>
        <dbReference type="ARBA" id="ARBA00022989"/>
    </source>
</evidence>
<evidence type="ECO:0000259" key="9">
    <source>
        <dbReference type="PROSITE" id="PS50928"/>
    </source>
</evidence>
<dbReference type="PANTHER" id="PTHR43386">
    <property type="entry name" value="OLIGOPEPTIDE TRANSPORT SYSTEM PERMEASE PROTEIN APPC"/>
    <property type="match status" value="1"/>
</dbReference>
<keyword evidence="2 7" id="KW-0813">Transport</keyword>
<sequence>MTEPITERPDLPVAPTEPPADEIGKKQRRPRSGWVDAWYELRRSPVFWVSAVLILLFFAMAVVPQLFTSVDPTYADLSKARQKPSAEHWFGMDGQGADVYARTIYGARASILVGAGTALVTLIFGGFMGVMAAYFGGWLDAVLQRTGEIFMAFPLLLGGLLILYQFPADPDDPYALQVARIILILSAFGWPVTARIMRSSVMQVLPNDYIQSARALGGGGFRIIFSHVVPNAIAASIVVSTINLGVYMGVEATLSYLAIGFQPPVISWGVAISDASGIGLIRAAPHMLLFPSLFLSVAVLAFIMLGDAVRDALDPRLR</sequence>
<protein>
    <submittedName>
        <fullName evidence="10">ABC transporter permease</fullName>
    </submittedName>
</protein>
<name>A0A516Q349_9ACTN</name>
<comment type="similarity">
    <text evidence="7">Belongs to the binding-protein-dependent transport system permease family.</text>
</comment>
<dbReference type="SUPFAM" id="SSF161098">
    <property type="entry name" value="MetI-like"/>
    <property type="match status" value="1"/>
</dbReference>
<dbReference type="PANTHER" id="PTHR43386:SF6">
    <property type="entry name" value="ABC TRANSPORTER PERMEASE PROTEIN"/>
    <property type="match status" value="1"/>
</dbReference>
<dbReference type="InterPro" id="IPR050366">
    <property type="entry name" value="BP-dependent_transpt_permease"/>
</dbReference>
<feature type="region of interest" description="Disordered" evidence="8">
    <location>
        <begin position="1"/>
        <end position="28"/>
    </location>
</feature>
<dbReference type="GO" id="GO:0055085">
    <property type="term" value="P:transmembrane transport"/>
    <property type="evidence" value="ECO:0007669"/>
    <property type="project" value="InterPro"/>
</dbReference>
<dbReference type="InterPro" id="IPR000515">
    <property type="entry name" value="MetI-like"/>
</dbReference>
<dbReference type="InterPro" id="IPR035906">
    <property type="entry name" value="MetI-like_sf"/>
</dbReference>
<dbReference type="Pfam" id="PF00528">
    <property type="entry name" value="BPD_transp_1"/>
    <property type="match status" value="1"/>
</dbReference>
<organism evidence="10 11">
    <name type="scientific">Microlunatus elymi</name>
    <dbReference type="NCBI Taxonomy" id="2596828"/>
    <lineage>
        <taxon>Bacteria</taxon>
        <taxon>Bacillati</taxon>
        <taxon>Actinomycetota</taxon>
        <taxon>Actinomycetes</taxon>
        <taxon>Propionibacteriales</taxon>
        <taxon>Propionibacteriaceae</taxon>
        <taxon>Microlunatus</taxon>
    </lineage>
</organism>
<dbReference type="OrthoDB" id="8906042at2"/>
<feature type="compositionally biased region" description="Basic and acidic residues" evidence="8">
    <location>
        <begin position="1"/>
        <end position="10"/>
    </location>
</feature>
<accession>A0A516Q349</accession>
<dbReference type="PROSITE" id="PS50928">
    <property type="entry name" value="ABC_TM1"/>
    <property type="match status" value="1"/>
</dbReference>
<evidence type="ECO:0000313" key="10">
    <source>
        <dbReference type="EMBL" id="QDP97853.1"/>
    </source>
</evidence>
<dbReference type="KEGG" id="mik:FOE78_19825"/>
<keyword evidence="4 7" id="KW-0812">Transmembrane</keyword>
<keyword evidence="3" id="KW-1003">Cell membrane</keyword>
<evidence type="ECO:0000256" key="8">
    <source>
        <dbReference type="SAM" id="MobiDB-lite"/>
    </source>
</evidence>
<gene>
    <name evidence="10" type="ORF">FOE78_19825</name>
</gene>
<evidence type="ECO:0000256" key="1">
    <source>
        <dbReference type="ARBA" id="ARBA00004651"/>
    </source>
</evidence>
<dbReference type="RefSeq" id="WP_143987807.1">
    <property type="nucleotide sequence ID" value="NZ_CP041692.1"/>
</dbReference>
<feature type="transmembrane region" description="Helical" evidence="7">
    <location>
        <begin position="46"/>
        <end position="67"/>
    </location>
</feature>
<evidence type="ECO:0000313" key="11">
    <source>
        <dbReference type="Proteomes" id="UP000319263"/>
    </source>
</evidence>
<reference evidence="10 11" key="1">
    <citation type="submission" date="2019-07" db="EMBL/GenBank/DDBJ databases">
        <title>Microlunatus dokdonensis sp. nov. isolated from the rhizospheric soil of the wild plant Elymus tsukushiensis.</title>
        <authorList>
            <person name="Ghim S.-Y."/>
            <person name="Hwang Y.-J."/>
            <person name="Son J.-S."/>
            <person name="Shin J.-H."/>
        </authorList>
    </citation>
    <scope>NUCLEOTIDE SEQUENCE [LARGE SCALE GENOMIC DNA]</scope>
    <source>
        <strain evidence="10 11">KUDC0627</strain>
    </source>
</reference>
<evidence type="ECO:0000256" key="7">
    <source>
        <dbReference type="RuleBase" id="RU363032"/>
    </source>
</evidence>
<dbReference type="GO" id="GO:0005886">
    <property type="term" value="C:plasma membrane"/>
    <property type="evidence" value="ECO:0007669"/>
    <property type="project" value="UniProtKB-SubCell"/>
</dbReference>
<evidence type="ECO:0000256" key="3">
    <source>
        <dbReference type="ARBA" id="ARBA00022475"/>
    </source>
</evidence>
<feature type="domain" description="ABC transmembrane type-1" evidence="9">
    <location>
        <begin position="107"/>
        <end position="306"/>
    </location>
</feature>
<dbReference type="AlphaFoldDB" id="A0A516Q349"/>
<comment type="subcellular location">
    <subcellularLocation>
        <location evidence="1 7">Cell membrane</location>
        <topology evidence="1 7">Multi-pass membrane protein</topology>
    </subcellularLocation>
</comment>
<evidence type="ECO:0000256" key="6">
    <source>
        <dbReference type="ARBA" id="ARBA00023136"/>
    </source>
</evidence>
<dbReference type="EMBL" id="CP041692">
    <property type="protein sequence ID" value="QDP97853.1"/>
    <property type="molecule type" value="Genomic_DNA"/>
</dbReference>
<feature type="transmembrane region" description="Helical" evidence="7">
    <location>
        <begin position="256"/>
        <end position="281"/>
    </location>
</feature>
<dbReference type="InterPro" id="IPR025966">
    <property type="entry name" value="OppC_N"/>
</dbReference>
<evidence type="ECO:0000256" key="4">
    <source>
        <dbReference type="ARBA" id="ARBA00022692"/>
    </source>
</evidence>
<dbReference type="Gene3D" id="1.10.3720.10">
    <property type="entry name" value="MetI-like"/>
    <property type="match status" value="1"/>
</dbReference>
<evidence type="ECO:0000256" key="2">
    <source>
        <dbReference type="ARBA" id="ARBA00022448"/>
    </source>
</evidence>